<dbReference type="CDD" id="cd14688">
    <property type="entry name" value="bZIP_YAP"/>
    <property type="match status" value="1"/>
</dbReference>
<dbReference type="PANTHER" id="PTHR38116:SF1">
    <property type="entry name" value="BZIP DOMAIN-CONTAINING PROTEIN"/>
    <property type="match status" value="1"/>
</dbReference>
<evidence type="ECO:0000313" key="3">
    <source>
        <dbReference type="Proteomes" id="UP001174694"/>
    </source>
</evidence>
<reference evidence="2" key="1">
    <citation type="submission" date="2022-07" db="EMBL/GenBank/DDBJ databases">
        <title>Fungi with potential for degradation of polypropylene.</title>
        <authorList>
            <person name="Gostincar C."/>
        </authorList>
    </citation>
    <scope>NUCLEOTIDE SEQUENCE</scope>
    <source>
        <strain evidence="2">EXF-13308</strain>
    </source>
</reference>
<gene>
    <name evidence="2" type="ORF">NKR23_g6586</name>
</gene>
<dbReference type="InterPro" id="IPR021833">
    <property type="entry name" value="DUF3425"/>
</dbReference>
<feature type="compositionally biased region" description="Polar residues" evidence="1">
    <location>
        <begin position="97"/>
        <end position="107"/>
    </location>
</feature>
<dbReference type="Pfam" id="PF11905">
    <property type="entry name" value="DUF3425"/>
    <property type="match status" value="1"/>
</dbReference>
<dbReference type="PANTHER" id="PTHR38116">
    <property type="entry name" value="CHROMOSOME 7, WHOLE GENOME SHOTGUN SEQUENCE"/>
    <property type="match status" value="1"/>
</dbReference>
<evidence type="ECO:0000256" key="1">
    <source>
        <dbReference type="SAM" id="MobiDB-lite"/>
    </source>
</evidence>
<evidence type="ECO:0000313" key="2">
    <source>
        <dbReference type="EMBL" id="KAJ9143486.1"/>
    </source>
</evidence>
<feature type="compositionally biased region" description="Basic residues" evidence="1">
    <location>
        <begin position="25"/>
        <end position="40"/>
    </location>
</feature>
<sequence>MKTDRDRQGHENEDDCGDSRDSAERRKRQNRLHQRAWRRRKAAQMVLDLGGQDATDLEDAGRKNTASAGPFGVLIPMSSKQSLDVLREHGQVLALSHQPTSSRTGRTSPPVPPEGCEGAGVARVKGQVIPPLIPYIRDTRDLSTIGPVLFPISLDHRLITLIQYNVLRAMLINMSIMSLMHVIPEECGGAFALLRIPPPLGVIPPSLRPTLLQQTAPHPGWIGAVPDRSMRDNLILNSGKFDEDDLCCDLIGGLYEGFDEVDRRGLIAWSDPWSPDGWEITEGFAKKWKFLLTGCAELLASTNRWRARRGEDPLLVEI</sequence>
<organism evidence="2 3">
    <name type="scientific">Pleurostoma richardsiae</name>
    <dbReference type="NCBI Taxonomy" id="41990"/>
    <lineage>
        <taxon>Eukaryota</taxon>
        <taxon>Fungi</taxon>
        <taxon>Dikarya</taxon>
        <taxon>Ascomycota</taxon>
        <taxon>Pezizomycotina</taxon>
        <taxon>Sordariomycetes</taxon>
        <taxon>Sordariomycetidae</taxon>
        <taxon>Calosphaeriales</taxon>
        <taxon>Pleurostomataceae</taxon>
        <taxon>Pleurostoma</taxon>
    </lineage>
</organism>
<evidence type="ECO:0008006" key="4">
    <source>
        <dbReference type="Google" id="ProtNLM"/>
    </source>
</evidence>
<keyword evidence="3" id="KW-1185">Reference proteome</keyword>
<name>A0AA38RKM3_9PEZI</name>
<comment type="caution">
    <text evidence="2">The sequence shown here is derived from an EMBL/GenBank/DDBJ whole genome shotgun (WGS) entry which is preliminary data.</text>
</comment>
<dbReference type="EMBL" id="JANBVO010000019">
    <property type="protein sequence ID" value="KAJ9143486.1"/>
    <property type="molecule type" value="Genomic_DNA"/>
</dbReference>
<dbReference type="Proteomes" id="UP001174694">
    <property type="component" value="Unassembled WGS sequence"/>
</dbReference>
<feature type="compositionally biased region" description="Basic and acidic residues" evidence="1">
    <location>
        <begin position="1"/>
        <end position="24"/>
    </location>
</feature>
<protein>
    <recommendedName>
        <fullName evidence="4">BZIP domain-containing protein</fullName>
    </recommendedName>
</protein>
<proteinExistence type="predicted"/>
<feature type="region of interest" description="Disordered" evidence="1">
    <location>
        <begin position="95"/>
        <end position="115"/>
    </location>
</feature>
<accession>A0AA38RKM3</accession>
<dbReference type="AlphaFoldDB" id="A0AA38RKM3"/>
<feature type="region of interest" description="Disordered" evidence="1">
    <location>
        <begin position="1"/>
        <end position="40"/>
    </location>
</feature>